<evidence type="ECO:0000313" key="7">
    <source>
        <dbReference type="EMBL" id="TCJ14367.1"/>
    </source>
</evidence>
<dbReference type="PROSITE" id="PS51352">
    <property type="entry name" value="THIOREDOXIN_2"/>
    <property type="match status" value="1"/>
</dbReference>
<dbReference type="InterPro" id="IPR013766">
    <property type="entry name" value="Thioredoxin_domain"/>
</dbReference>
<protein>
    <submittedName>
        <fullName evidence="7">AhpC/TSA family protein</fullName>
    </submittedName>
</protein>
<dbReference type="GO" id="GO:0016491">
    <property type="term" value="F:oxidoreductase activity"/>
    <property type="evidence" value="ECO:0007669"/>
    <property type="project" value="InterPro"/>
</dbReference>
<dbReference type="EMBL" id="SJZI01000042">
    <property type="protein sequence ID" value="TCJ14367.1"/>
    <property type="molecule type" value="Genomic_DNA"/>
</dbReference>
<dbReference type="GO" id="GO:0030313">
    <property type="term" value="C:cell envelope"/>
    <property type="evidence" value="ECO:0007669"/>
    <property type="project" value="UniProtKB-SubCell"/>
</dbReference>
<dbReference type="InterPro" id="IPR017937">
    <property type="entry name" value="Thioredoxin_CS"/>
</dbReference>
<organism evidence="7 8">
    <name type="scientific">Flaviaesturariibacter flavus</name>
    <dbReference type="NCBI Taxonomy" id="2502780"/>
    <lineage>
        <taxon>Bacteria</taxon>
        <taxon>Pseudomonadati</taxon>
        <taxon>Bacteroidota</taxon>
        <taxon>Chitinophagia</taxon>
        <taxon>Chitinophagales</taxon>
        <taxon>Chitinophagaceae</taxon>
        <taxon>Flaviaestuariibacter</taxon>
    </lineage>
</organism>
<dbReference type="PROSITE" id="PS00194">
    <property type="entry name" value="THIOREDOXIN_1"/>
    <property type="match status" value="1"/>
</dbReference>
<comment type="subcellular location">
    <subcellularLocation>
        <location evidence="1">Cell envelope</location>
    </subcellularLocation>
</comment>
<dbReference type="InterPro" id="IPR025380">
    <property type="entry name" value="DUF4369"/>
</dbReference>
<gene>
    <name evidence="7" type="ORF">EPD60_10255</name>
</gene>
<dbReference type="Pfam" id="PF00578">
    <property type="entry name" value="AhpC-TSA"/>
    <property type="match status" value="1"/>
</dbReference>
<keyword evidence="4" id="KW-0676">Redox-active center</keyword>
<feature type="chain" id="PRO_5020531076" evidence="5">
    <location>
        <begin position="27"/>
        <end position="387"/>
    </location>
</feature>
<keyword evidence="2" id="KW-0201">Cytochrome c-type biogenesis</keyword>
<dbReference type="InterPro" id="IPR036249">
    <property type="entry name" value="Thioredoxin-like_sf"/>
</dbReference>
<dbReference type="OrthoDB" id="1069091at2"/>
<evidence type="ECO:0000256" key="1">
    <source>
        <dbReference type="ARBA" id="ARBA00004196"/>
    </source>
</evidence>
<evidence type="ECO:0000313" key="8">
    <source>
        <dbReference type="Proteomes" id="UP000295334"/>
    </source>
</evidence>
<evidence type="ECO:0000256" key="2">
    <source>
        <dbReference type="ARBA" id="ARBA00022748"/>
    </source>
</evidence>
<reference evidence="7 8" key="1">
    <citation type="submission" date="2019-03" db="EMBL/GenBank/DDBJ databases">
        <authorList>
            <person name="Kim M.K.M."/>
        </authorList>
    </citation>
    <scope>NUCLEOTIDE SEQUENCE [LARGE SCALE GENOMIC DNA]</scope>
    <source>
        <strain evidence="7 8">17J68-12</strain>
    </source>
</reference>
<sequence>MFPPKLCTMKPMKYFFLALLPLSAAAQPGALKLKGSIVNTPPVKKVVVAFRTGTETVRDTILVDNGSYKYKRSLAEPVMANVSYLSDSLLVRRGRGGMKVYGFPVFLQPGADISITTRDSVQNNLIKGSKGQDEYVKLQAAMKPYEQQQEAFYEQYSEAMKANNKEAAARFEKSADSVDEVMRTEVYGKFLARNPRSPLALYALREYAGYYMDPARVGPVYESLPVATKALPSGMAFATELETARKSAIGSMAMDFTQNDTLDHPVALSSFRGKYVLVDFWASWCGPCRRENPNVVKAFNTYKDKNFTILGVSLDRPGQKESWLKAINKDGLTWTHVSDLKWWDNAAAKQYGIRAIPANMLIDPQGRIIAKNLSGEELQQKLAEVLR</sequence>
<dbReference type="CDD" id="cd02966">
    <property type="entry name" value="TlpA_like_family"/>
    <property type="match status" value="1"/>
</dbReference>
<evidence type="ECO:0000256" key="3">
    <source>
        <dbReference type="ARBA" id="ARBA00023157"/>
    </source>
</evidence>
<keyword evidence="8" id="KW-1185">Reference proteome</keyword>
<dbReference type="Proteomes" id="UP000295334">
    <property type="component" value="Unassembled WGS sequence"/>
</dbReference>
<dbReference type="Pfam" id="PF14289">
    <property type="entry name" value="DUF4369"/>
    <property type="match status" value="1"/>
</dbReference>
<feature type="signal peptide" evidence="5">
    <location>
        <begin position="1"/>
        <end position="26"/>
    </location>
</feature>
<evidence type="ECO:0000256" key="4">
    <source>
        <dbReference type="ARBA" id="ARBA00023284"/>
    </source>
</evidence>
<dbReference type="Gene3D" id="3.40.30.10">
    <property type="entry name" value="Glutaredoxin"/>
    <property type="match status" value="1"/>
</dbReference>
<keyword evidence="5" id="KW-0732">Signal</keyword>
<dbReference type="InterPro" id="IPR050553">
    <property type="entry name" value="Thioredoxin_ResA/DsbE_sf"/>
</dbReference>
<dbReference type="AlphaFoldDB" id="A0A4R1BBN1"/>
<evidence type="ECO:0000259" key="6">
    <source>
        <dbReference type="PROSITE" id="PS51352"/>
    </source>
</evidence>
<name>A0A4R1BBN1_9BACT</name>
<dbReference type="InterPro" id="IPR000866">
    <property type="entry name" value="AhpC/TSA"/>
</dbReference>
<comment type="caution">
    <text evidence="7">The sequence shown here is derived from an EMBL/GenBank/DDBJ whole genome shotgun (WGS) entry which is preliminary data.</text>
</comment>
<proteinExistence type="predicted"/>
<feature type="domain" description="Thioredoxin" evidence="6">
    <location>
        <begin position="247"/>
        <end position="387"/>
    </location>
</feature>
<dbReference type="GO" id="GO:0016209">
    <property type="term" value="F:antioxidant activity"/>
    <property type="evidence" value="ECO:0007669"/>
    <property type="project" value="InterPro"/>
</dbReference>
<evidence type="ECO:0000256" key="5">
    <source>
        <dbReference type="SAM" id="SignalP"/>
    </source>
</evidence>
<keyword evidence="3" id="KW-1015">Disulfide bond</keyword>
<dbReference type="SUPFAM" id="SSF52833">
    <property type="entry name" value="Thioredoxin-like"/>
    <property type="match status" value="1"/>
</dbReference>
<dbReference type="PANTHER" id="PTHR42852">
    <property type="entry name" value="THIOL:DISULFIDE INTERCHANGE PROTEIN DSBE"/>
    <property type="match status" value="1"/>
</dbReference>
<dbReference type="GO" id="GO:0017004">
    <property type="term" value="P:cytochrome complex assembly"/>
    <property type="evidence" value="ECO:0007669"/>
    <property type="project" value="UniProtKB-KW"/>
</dbReference>
<accession>A0A4R1BBN1</accession>
<dbReference type="PANTHER" id="PTHR42852:SF6">
    <property type="entry name" value="THIOL:DISULFIDE INTERCHANGE PROTEIN DSBE"/>
    <property type="match status" value="1"/>
</dbReference>